<dbReference type="Proteomes" id="UP000266272">
    <property type="component" value="Unassembled WGS sequence"/>
</dbReference>
<comment type="caution">
    <text evidence="5">The sequence shown here is derived from an EMBL/GenBank/DDBJ whole genome shotgun (WGS) entry which is preliminary data.</text>
</comment>
<dbReference type="EMBL" id="PXOA01000051">
    <property type="protein sequence ID" value="RFU81405.1"/>
    <property type="molecule type" value="Genomic_DNA"/>
</dbReference>
<protein>
    <submittedName>
        <fullName evidence="5">Cinnamoyl-reductase</fullName>
    </submittedName>
</protein>
<keyword evidence="6" id="KW-1185">Reference proteome</keyword>
<reference evidence="5 6" key="1">
    <citation type="journal article" date="2018" name="PLoS Pathog.">
        <title>Evolution of structural diversity of trichothecenes, a family of toxins produced by plant pathogenic and entomopathogenic fungi.</title>
        <authorList>
            <person name="Proctor R.H."/>
            <person name="McCormick S.P."/>
            <person name="Kim H.S."/>
            <person name="Cardoza R.E."/>
            <person name="Stanley A.M."/>
            <person name="Lindo L."/>
            <person name="Kelly A."/>
            <person name="Brown D.W."/>
            <person name="Lee T."/>
            <person name="Vaughan M.M."/>
            <person name="Alexander N.J."/>
            <person name="Busman M."/>
            <person name="Gutierrez S."/>
        </authorList>
    </citation>
    <scope>NUCLEOTIDE SEQUENCE [LARGE SCALE GENOMIC DNA]</scope>
    <source>
        <strain evidence="5 6">IBT 40837</strain>
    </source>
</reference>
<dbReference type="PANTHER" id="PTHR42748">
    <property type="entry name" value="NITROGEN METABOLITE REPRESSION PROTEIN NMRA FAMILY MEMBER"/>
    <property type="match status" value="1"/>
</dbReference>
<evidence type="ECO:0000313" key="5">
    <source>
        <dbReference type="EMBL" id="RFU81405.1"/>
    </source>
</evidence>
<evidence type="ECO:0000259" key="4">
    <source>
        <dbReference type="Pfam" id="PF05368"/>
    </source>
</evidence>
<dbReference type="PANTHER" id="PTHR42748:SF30">
    <property type="entry name" value="NMRA-LIKE DOMAIN-CONTAINING PROTEIN"/>
    <property type="match status" value="1"/>
</dbReference>
<feature type="domain" description="NmrA-like" evidence="4">
    <location>
        <begin position="8"/>
        <end position="163"/>
    </location>
</feature>
<organism evidence="5 6">
    <name type="scientific">Trichoderma arundinaceum</name>
    <dbReference type="NCBI Taxonomy" id="490622"/>
    <lineage>
        <taxon>Eukaryota</taxon>
        <taxon>Fungi</taxon>
        <taxon>Dikarya</taxon>
        <taxon>Ascomycota</taxon>
        <taxon>Pezizomycotina</taxon>
        <taxon>Sordariomycetes</taxon>
        <taxon>Hypocreomycetidae</taxon>
        <taxon>Hypocreales</taxon>
        <taxon>Hypocreaceae</taxon>
        <taxon>Trichoderma</taxon>
    </lineage>
</organism>
<dbReference type="SUPFAM" id="SSF51735">
    <property type="entry name" value="NAD(P)-binding Rossmann-fold domains"/>
    <property type="match status" value="1"/>
</dbReference>
<evidence type="ECO:0000256" key="2">
    <source>
        <dbReference type="ARBA" id="ARBA00022857"/>
    </source>
</evidence>
<dbReference type="InterPro" id="IPR008030">
    <property type="entry name" value="NmrA-like"/>
</dbReference>
<evidence type="ECO:0000256" key="1">
    <source>
        <dbReference type="ARBA" id="ARBA00006328"/>
    </source>
</evidence>
<accession>A0A395NZ94</accession>
<gene>
    <name evidence="5" type="ORF">TARUN_811</name>
</gene>
<dbReference type="InterPro" id="IPR036291">
    <property type="entry name" value="NAD(P)-bd_dom_sf"/>
</dbReference>
<dbReference type="Gene3D" id="3.40.50.720">
    <property type="entry name" value="NAD(P)-binding Rossmann-like Domain"/>
    <property type="match status" value="1"/>
</dbReference>
<sequence>MPGFPCIIVVVGATGNQGGGVVRALLQSKAVEESPWYVRAITRDPNSAKAKSFLAENQTTDNRLSLVAGHVYDKSSLQDAFTGAYGVFGITSESYPGKLLEKKEDMRHEVEAGRNMILAAKECNVKHFIFSSLPDMITATGGQFLNIYHMNNKQMIEQIARENLEGFTALIPGRQVAQWTDASHDVGLFAARIFCMGIEKTRGKTYLVMSPRTAAFDMAKTFTQVTGQPAIHNPISAEEFGELAVPFVGPAFKEDAKQMMEWAAVMPADKICYGAMDTYEDDSFKTLGLKASSFEQWLRRSGWMGPD</sequence>
<dbReference type="InterPro" id="IPR051164">
    <property type="entry name" value="NmrA-like_oxidored"/>
</dbReference>
<keyword evidence="2" id="KW-0521">NADP</keyword>
<evidence type="ECO:0000313" key="6">
    <source>
        <dbReference type="Proteomes" id="UP000266272"/>
    </source>
</evidence>
<keyword evidence="3" id="KW-0560">Oxidoreductase</keyword>
<dbReference type="AlphaFoldDB" id="A0A395NZ94"/>
<evidence type="ECO:0000256" key="3">
    <source>
        <dbReference type="ARBA" id="ARBA00023002"/>
    </source>
</evidence>
<dbReference type="OrthoDB" id="3358371at2759"/>
<proteinExistence type="inferred from homology"/>
<name>A0A395NZ94_TRIAR</name>
<dbReference type="GO" id="GO:0005634">
    <property type="term" value="C:nucleus"/>
    <property type="evidence" value="ECO:0007669"/>
    <property type="project" value="TreeGrafter"/>
</dbReference>
<comment type="similarity">
    <text evidence="1">Belongs to the NmrA-type oxidoreductase family.</text>
</comment>
<dbReference type="Pfam" id="PF05368">
    <property type="entry name" value="NmrA"/>
    <property type="match status" value="1"/>
</dbReference>
<dbReference type="GO" id="GO:0016491">
    <property type="term" value="F:oxidoreductase activity"/>
    <property type="evidence" value="ECO:0007669"/>
    <property type="project" value="UniProtKB-KW"/>
</dbReference>
<dbReference type="STRING" id="490622.A0A395NZ94"/>